<sequence>MENKTERTCIVCREKNEKKNLFRIAKRGSKYVYDREQKMQTRGAYICKTHECVKRLSKHRKYNMDIAELSRMLEDLKKGAKDYLGILRAMKTSEFLSFGMNMVFEDIEKVHFIIIAEDISDKNDKKIISKAKEMGISYVHSGSKSQLGDIFGKAEVTVVGVKNKKVARGLIE</sequence>
<dbReference type="InterPro" id="IPR004038">
    <property type="entry name" value="Ribosomal_eL8/eL30/eS12/Gad45"/>
</dbReference>
<feature type="domain" description="YlxR" evidence="2">
    <location>
        <begin position="7"/>
        <end position="61"/>
    </location>
</feature>
<dbReference type="PANTHER" id="PTHR34215">
    <property type="entry name" value="BLL0784 PROTEIN"/>
    <property type="match status" value="1"/>
</dbReference>
<dbReference type="Gene3D" id="3.30.1330.30">
    <property type="match status" value="1"/>
</dbReference>
<name>A0A9W6LME6_9FUSO</name>
<dbReference type="InterPro" id="IPR029064">
    <property type="entry name" value="Ribosomal_eL30-like_sf"/>
</dbReference>
<dbReference type="Gene3D" id="3.30.1230.10">
    <property type="entry name" value="YlxR-like"/>
    <property type="match status" value="1"/>
</dbReference>
<dbReference type="PANTHER" id="PTHR34215:SF1">
    <property type="entry name" value="YLXR DOMAIN-CONTAINING PROTEIN"/>
    <property type="match status" value="1"/>
</dbReference>
<accession>A0A9W6LME6</accession>
<dbReference type="Pfam" id="PF04296">
    <property type="entry name" value="YlxR"/>
    <property type="match status" value="1"/>
</dbReference>
<dbReference type="EMBL" id="BSDY01000005">
    <property type="protein sequence ID" value="GLI55714.1"/>
    <property type="molecule type" value="Genomic_DNA"/>
</dbReference>
<comment type="caution">
    <text evidence="3">The sequence shown here is derived from an EMBL/GenBank/DDBJ whole genome shotgun (WGS) entry which is preliminary data.</text>
</comment>
<keyword evidence="4" id="KW-1185">Reference proteome</keyword>
<proteinExistence type="predicted"/>
<dbReference type="RefSeq" id="WP_281834387.1">
    <property type="nucleotide sequence ID" value="NZ_BSDY01000005.1"/>
</dbReference>
<organism evidence="3 4">
    <name type="scientific">Propionigenium maris DSM 9537</name>
    <dbReference type="NCBI Taxonomy" id="1123000"/>
    <lineage>
        <taxon>Bacteria</taxon>
        <taxon>Fusobacteriati</taxon>
        <taxon>Fusobacteriota</taxon>
        <taxon>Fusobacteriia</taxon>
        <taxon>Fusobacteriales</taxon>
        <taxon>Fusobacteriaceae</taxon>
        <taxon>Propionigenium</taxon>
    </lineage>
</organism>
<protein>
    <submittedName>
        <fullName evidence="3">ABC transporter</fullName>
    </submittedName>
</protein>
<dbReference type="SUPFAM" id="SSF64376">
    <property type="entry name" value="YlxR-like"/>
    <property type="match status" value="1"/>
</dbReference>
<dbReference type="InterPro" id="IPR007393">
    <property type="entry name" value="YlxR_dom"/>
</dbReference>
<evidence type="ECO:0000259" key="1">
    <source>
        <dbReference type="Pfam" id="PF01248"/>
    </source>
</evidence>
<dbReference type="InterPro" id="IPR037465">
    <property type="entry name" value="YlxR"/>
</dbReference>
<evidence type="ECO:0000259" key="2">
    <source>
        <dbReference type="Pfam" id="PF04296"/>
    </source>
</evidence>
<dbReference type="InterPro" id="IPR035931">
    <property type="entry name" value="YlxR-like_sf"/>
</dbReference>
<feature type="domain" description="Ribosomal protein eL8/eL30/eS12/Gadd45" evidence="1">
    <location>
        <begin position="88"/>
        <end position="164"/>
    </location>
</feature>
<evidence type="ECO:0000313" key="3">
    <source>
        <dbReference type="EMBL" id="GLI55714.1"/>
    </source>
</evidence>
<dbReference type="Proteomes" id="UP001144471">
    <property type="component" value="Unassembled WGS sequence"/>
</dbReference>
<evidence type="ECO:0000313" key="4">
    <source>
        <dbReference type="Proteomes" id="UP001144471"/>
    </source>
</evidence>
<dbReference type="AlphaFoldDB" id="A0A9W6LME6"/>
<dbReference type="Pfam" id="PF01248">
    <property type="entry name" value="Ribosomal_L7Ae"/>
    <property type="match status" value="1"/>
</dbReference>
<gene>
    <name evidence="3" type="ORF">PM10SUCC1_12280</name>
</gene>
<reference evidence="3" key="1">
    <citation type="submission" date="2022-12" db="EMBL/GenBank/DDBJ databases">
        <title>Reference genome sequencing for broad-spectrum identification of bacterial and archaeal isolates by mass spectrometry.</title>
        <authorList>
            <person name="Sekiguchi Y."/>
            <person name="Tourlousse D.M."/>
        </authorList>
    </citation>
    <scope>NUCLEOTIDE SEQUENCE</scope>
    <source>
        <strain evidence="3">10succ1</strain>
    </source>
</reference>
<dbReference type="SUPFAM" id="SSF55315">
    <property type="entry name" value="L30e-like"/>
    <property type="match status" value="1"/>
</dbReference>